<evidence type="ECO:0000313" key="7">
    <source>
        <dbReference type="EMBL" id="KAA8827597.1"/>
    </source>
</evidence>
<evidence type="ECO:0000256" key="1">
    <source>
        <dbReference type="ARBA" id="ARBA00002190"/>
    </source>
</evidence>
<protein>
    <submittedName>
        <fullName evidence="7">IS1249 family transposase</fullName>
    </submittedName>
</protein>
<name>A0A5M9ZIZ8_9BIFI</name>
<dbReference type="GO" id="GO:0004803">
    <property type="term" value="F:transposase activity"/>
    <property type="evidence" value="ECO:0007669"/>
    <property type="project" value="InterPro"/>
</dbReference>
<organism evidence="7 8">
    <name type="scientific">Bifidobacterium tissieri</name>
    <dbReference type="NCBI Taxonomy" id="1630162"/>
    <lineage>
        <taxon>Bacteria</taxon>
        <taxon>Bacillati</taxon>
        <taxon>Actinomycetota</taxon>
        <taxon>Actinomycetes</taxon>
        <taxon>Bifidobacteriales</taxon>
        <taxon>Bifidobacteriaceae</taxon>
        <taxon>Bifidobacterium</taxon>
    </lineage>
</organism>
<evidence type="ECO:0000256" key="4">
    <source>
        <dbReference type="ARBA" id="ARBA00023125"/>
    </source>
</evidence>
<evidence type="ECO:0000256" key="6">
    <source>
        <dbReference type="SAM" id="MobiDB-lite"/>
    </source>
</evidence>
<accession>A0A5M9ZIZ8</accession>
<dbReference type="GO" id="GO:0006313">
    <property type="term" value="P:DNA transposition"/>
    <property type="evidence" value="ECO:0007669"/>
    <property type="project" value="InterPro"/>
</dbReference>
<evidence type="ECO:0000256" key="5">
    <source>
        <dbReference type="ARBA" id="ARBA00023172"/>
    </source>
</evidence>
<comment type="function">
    <text evidence="1">Required for the transposition of the insertion element.</text>
</comment>
<reference evidence="7 8" key="1">
    <citation type="journal article" date="2019" name="Syst. Appl. Microbiol.">
        <title>Characterization of Bifidobacterium species in feaces of the Egyptian fruit bat: Description of B. vespertilionis sp. nov. and B. rousetti sp. nov.</title>
        <authorList>
            <person name="Modesto M."/>
            <person name="Satti M."/>
            <person name="Watanabe K."/>
            <person name="Puglisi E."/>
            <person name="Morelli L."/>
            <person name="Huang C.-H."/>
            <person name="Liou J.-S."/>
            <person name="Miyashita M."/>
            <person name="Tamura T."/>
            <person name="Saito S."/>
            <person name="Mori K."/>
            <person name="Huang L."/>
            <person name="Sciavilla P."/>
            <person name="Sandri C."/>
            <person name="Spiezio C."/>
            <person name="Vitali F."/>
            <person name="Cavalieri D."/>
            <person name="Perpetuini G."/>
            <person name="Tofalo R."/>
            <person name="Bonetti A."/>
            <person name="Arita M."/>
            <person name="Mattarelli P."/>
        </authorList>
    </citation>
    <scope>NUCLEOTIDE SEQUENCE [LARGE SCALE GENOMIC DNA]</scope>
    <source>
        <strain evidence="7 8">RST7</strain>
    </source>
</reference>
<comment type="similarity">
    <text evidence="2">Belongs to the transposase mutator family.</text>
</comment>
<keyword evidence="5" id="KW-0233">DNA recombination</keyword>
<dbReference type="OrthoDB" id="9793302at2"/>
<proteinExistence type="inferred from homology"/>
<dbReference type="Pfam" id="PF00872">
    <property type="entry name" value="Transposase_mut"/>
    <property type="match status" value="1"/>
</dbReference>
<gene>
    <name evidence="7" type="ORF">EMO89_10150</name>
</gene>
<evidence type="ECO:0000313" key="8">
    <source>
        <dbReference type="Proteomes" id="UP000412028"/>
    </source>
</evidence>
<dbReference type="NCBIfam" id="NF033544">
    <property type="entry name" value="transpos_IS1249"/>
    <property type="match status" value="1"/>
</dbReference>
<sequence>MRTKSSKAKKCPICGRAMKKNGRTAKGTQRWKCPDCSLSSTMPQERAARARMLDEFLTWLLGRQPQCAIDPSGDSRALRKRTAWCWNIHPRIPSVTARHHTVMADGTYMDHGWCLIIAIDGETGETLDFQWCGHESKAAYTALFSRMPAPDVLVTDGLRGAETACRETWPGTRIQRCLVHVQRNTRTDLTSNPRLEAGRQLKKLSDRLTKVRDGETAVRWGEALNAWHVAWGPFINERTWAKDDPDNPKAMKRQWWWTHEDVRRCYRRLEKLFREGKLFAFLEPALTAGGPVARTTNRLEGGVNSPLKHVLLDHRGLPEEHMRRACEWVCYMRSRNPDPASLIKPEHWKPAKSAPEPDGDDDGPRSYDTGIQSNNHDDPTSEPGFYIRKGHVR</sequence>
<evidence type="ECO:0000256" key="3">
    <source>
        <dbReference type="ARBA" id="ARBA00022578"/>
    </source>
</evidence>
<keyword evidence="4" id="KW-0238">DNA-binding</keyword>
<evidence type="ECO:0000256" key="2">
    <source>
        <dbReference type="ARBA" id="ARBA00010961"/>
    </source>
</evidence>
<dbReference type="EMBL" id="RZUI01000017">
    <property type="protein sequence ID" value="KAA8827597.1"/>
    <property type="molecule type" value="Genomic_DNA"/>
</dbReference>
<dbReference type="Proteomes" id="UP000412028">
    <property type="component" value="Unassembled WGS sequence"/>
</dbReference>
<comment type="caution">
    <text evidence="7">The sequence shown here is derived from an EMBL/GenBank/DDBJ whole genome shotgun (WGS) entry which is preliminary data.</text>
</comment>
<dbReference type="InterPro" id="IPR048004">
    <property type="entry name" value="IS1249_transpos"/>
</dbReference>
<dbReference type="GO" id="GO:0003677">
    <property type="term" value="F:DNA binding"/>
    <property type="evidence" value="ECO:0007669"/>
    <property type="project" value="UniProtKB-KW"/>
</dbReference>
<dbReference type="InterPro" id="IPR001207">
    <property type="entry name" value="Transposase_mutator"/>
</dbReference>
<dbReference type="RefSeq" id="WP_094665603.1">
    <property type="nucleotide sequence ID" value="NZ_MWWV01000035.1"/>
</dbReference>
<feature type="region of interest" description="Disordered" evidence="6">
    <location>
        <begin position="341"/>
        <end position="393"/>
    </location>
</feature>
<dbReference type="AlphaFoldDB" id="A0A5M9ZIZ8"/>
<keyword evidence="3" id="KW-0815">Transposition</keyword>